<dbReference type="FunFam" id="2.60.40.10:FF:000345">
    <property type="entry name" value="Muscle M-line assembly protein unc-89"/>
    <property type="match status" value="10"/>
</dbReference>
<sequence length="7548" mass="831926">MVLKTLFIIELTDTEEGGLELVDPSWCPEEGGPPRKKVKSPPAISPTGSSTSIYSGGSSSIDWTTTGTTLEMQGTRVTRTQYGFRTLQESSAKMCLKVTGYPLPEITWYKDDVQLHEDERHTFYADEDGFFAMTIDPVQVEDTGRYTCMATNEYGQASTSAFFRVLKVEKEAAPPRFVNTLKDQECKEGEVISFECEVEGWPEPELVWLVDDQPLRPSHDFKIEYDGMNAKLEIRDAQPDDTGVYCVKIQNEFGTAESKAELTVIPDPDKNHVAPEFQATIEDVECDEGDEVRFKSVITGDPNPDIIWMINGIPLTESEKIRFISEDGICILIIKDVTRHFDGTVTCQGTNRLGTTSCDGRLKVRVPPAPPSFAKPLEDRIVQENAVVSFEVDVLGWPEPKVSFFLKGKELKHGVDGVEIAGADGYYKVIISGCKMDEHDGEIVCRAVNEHGTAESRARLTVEPIEEESRSAPTFIKDIEDQTVKYGVHAVFETTVRGSPNPEVTWFINGVKMDKDTPGVKIEFVNHDHKLTIDSAQYAGTVLCRAENVVGRFETKARLTVIPQEKPKKAPRFSELLSDKSETEGNTVVFEARVEAEPKPEIKWYLKGVELTATENIEIREFDGSVKLELRGIKLEDAGDVKCTATNSEGSAETTSKLTVNRKPFPPTFDKQPQSITVERGSEARFEAHAESSPAPTYQWSIDGRKIRESTEGARVEMIDGTSVLIIDTSVHSLSSTISVVAENSLGADETGARLTVEEKKVEEKTVEVSRAETTTVTAQEGSIEVSQIEMAPSKSVVTEETVKEEFHQETTISGQPAAQVTSTEEVREEMHAATVTGTEVQEPLAKVEEAAKQEAAEEKIEAAKPVTEIPKVTKDLRDQTVVKGEQGKFEVVIEHASEAKWYHNGKELTTTTEGVKITEEAKYEFKLSIDSTIFPSGTVSVKATNESGSAESKCEMKVVEKPELKDKLQDVAATLGEPFKVEVAAAGQPQFKWLINGQTLEDGKDGVRITTEGDKCTLSVDKAEPLHSGKLSVVTTNEAGTVESSCQIAVSAKQTAPQITDGPTNVTVKEKETAEFKVKITGFPEPTVKWSINDKLIEESSTVMTSRIEHEYTLKITETTTTHTGTVKVTAENTVGSDSRTAELKVEPALVAPNFKSQMADTVVKVDEALNMEVALETPQPGTSVKWYNNGKELQQGPGVQISEPQPGTHHLTIEHVKEEMAGTITAKAMNPVGECECVAKITVEKGAKKPEFTKTPQNHEAYLDDESVKFSAIVTGTPTPKITWYLNDKKLENSEQIKVKFEEDTGKTSIRIYKPQISQSGTVRVTAENEAGSVEATATLKVDKKTEVPKFTSNMDDRQVNEGDTVKYTSTVEGYPEPTVEWLLNGEPVSKHPNIIVSDDAGKHTIEIKEITPEQAGELSCQASNSAGMKKQNVTLSVKRVGEAPTFSKNLEDRLVTEGEVTIMEAKLNQVKPKPTVTWLRDGKEFKSDDHFVLTEQEDGTLQLKIITTKMEDKGRITIKAENHFGTAECSASLGVIKPRPMAKPAFQSDIAPIHLTEGDSLQTKLLITGDPTPFVKWYINNQLVCPTEDTEIINVDGVYSLTIHGVTADMTGKIKCVAYNKMGEVTTEGDLKVVAPIPVEFETSLCDATCREGDTLKLKAVLLGEPTPEVSWYVNGKKLEETQNIKIHAEKGTYTVTIKDITCDYSGKVVCEAVNEYGKASSEAMLLVLPRGEPPDFLEWLSNVRARQGSKVVHKVVFTGDPKPTLTWYINNKEITSSSEISIVTDDKTSILTINSFNPELHVGEIICKAENDAGEVSCTANMVTYTSEMFSESESEAQAEEVIADDMTLTDDESLRDELQRTPTPVMAPKFITKIKDSRAKRGHEAIFECVVPDTKGVVCKWLKDGKEIELIARIRVQTRTIEGHTTQELIIEDVRPEDAGTYTVIVENIAGRDVCEATLTVVEQLEKLPDRAPEFIVQLQDKTIKTSDKATFECKVVGEPQPNVVWYHNNKVLEEHAKEVIIESEEGVQRLVITSAEIKHEGKYSCVAENVAGSCRTEATLSVKAPLAPTFTKSLTDHAISIGDQLILFCSVKGWPQPVVEFYHESVRLTSSNRMSIEHDASNTHWRVLIKQSVEEDLGKYRAVAKNAIGAAISEATVFRRSVVPVIEQGLKSTTVKESEEIRMEVKISGTQPEVTWYKDDKLITEDAVHVITRDETTHTYSLVVKQATTTDTGTYMVRASNIAGSVESTAEVTVTTSMEKPTFTKELTSTEVKISETTTLSVTVQGTPAPEVIWKKDGQPVDIDDTHIISKKESEQSYSITIQSARAEDAGRYTCEAKNVAGSTECSANVAVIKTMEAPQFTEMLRPVQIMEKETVKLSVTVAGSTPIKVEWFKDDKPVEIDNVHTIVKDEGSGHYTLTIHDTKVTDVGMYSCKATNVAGEARTEATVHIAKQASAPQFTEYLRPVQVKETETVKLSVTVTGAPQPKVEWFKDDKPVEIDNVHVISKEEGSGQFTLTIQDSKVTDIGKYSCRASNVAGEARTEASVHIAKESSAPQFTEFLTPMKVMEKETVKLSVTVSGVPQPQVSWFKDDKLIEIDNVHTVVKDEGSGHYTLTIHDTKVTDVGKYSCTATNEAGEARTEASVHITKEVAGPQFTEFLKPVRVQEKETVTLSVTVTGVPQPQVSWFKDNQPVEIDNVHVVSKDEGSGHFTLTIHDTKVTDVGKYSCKATNEAGEARTEATVNIAKASAAPQFTEFLRPVQVKETETVELSVTVGGGTPIQVQWFKDDKPVEIDNVHVISKDEGSGHYTLTIHDTKVTDVGRYSCKATNEAGEARTEATVSIAKATNAPQFTEFLQPVQVKEAETVKLSVTVGGATPIKVEWFKDDKPVEIDNVHTIVKDEGSGHYTLTIHDTKVTDVGRYACKATNVSGEARTEANVIITKETAAPQFTEFLQPVQVKETETVKLSVTVGGATPIKVEWFKDDKPVEIDNVHTIVKDEGSGHYTLTIHDTKVTDVGRYACKATNVSGEARTEANVIITKETAAPQFTEFLQPVQVKETETVKLSVTVGGATPIEVEWFKDDKPVEIDNVHTIVKDEGSGHYTLTIHDTKVTDVGRYACKATNVSGEARTEANVIITKESAAPQFTEFLRPVQVKESETVQLSVTVGGGTPIQVEWFKDDKPIEIDNVHIIAKEEGSGQFTLTIKDSKVTDVGRYACKATNIAGTARTETNVLIAKASAAPQFTEFLKPMEVMESETVKLSVTIEGVPQPQVAWFKDDKPIQIDNVHYITKDEGSGHFTLTIKDTKVTDVGRYSCKAVNESGEARTEANILIAKTSTAPQFTDFLRPIEAKETETVQLSVTVTGAPQPKVEWFKDDKPVEIDNVHTIAKDEGSGHFTLTIQDTKVTDVGRYSCRATNAVGIAQTEASVVITKKSVAPEFTEVLRPVEVREKETVNLTVTVTGQPQPQVAWFKDNVAVNVDNVHILTKDDGSGHFTLTIKEARSTDAGVYSARATNESGEARTDATVTVGTKPIAPVFTSELKATEVKETETVRLSVSVEGSPQPQVAWYKDNVKIEVDNVRVSVIEETQGRYTLEIKDARLTDVGNYICKASSAAGEAQTAATMAVVENVEMPQFVEGLKPIEVEEGKPAELTCTVVGKPEPEVVWLRDGVPVQIDGSHVIRKDAEGKHTLIIKDVTASDVGSYTCEAVNKAGKEVSVADVKIPKYAFEKRKSEEVEPLFLEPLQEAFAEEGKTVVLECRVNKESHPEVHWFKDDKPIQPDQHMVVETLDDGKIKLTIHNATKEDIGSYRCEAVNITGTAKTQTKLQYATVVEQKVSEVQPMFLEPLQEAIAEEGKTVVLKCRVNKESQPEIRWFKDDKPVQPDQHMVMETLDDGRIKLTIHNATKEDVGSYRCEAVNIKGTAKTQTKIQYATVVEQKVSEVQPMFLEPLQEAVATEGKTIVLECRVNKESQPEIRWFKDDKPVQPDQHMVMETLDDGRIKLTIHNATKEDVGSYRCEAVNIKGTAQTQTKLQYATTAEQKFAEVEPLFIEPLQEAVATEGKTVVLECKVNKESHPEIRWFKDDKPVQLDQHMVMETLDDGRIKLTIHNATKEDVGSYRCEAVNIAGTAKTQTKLQYAASVQETVVDESAQLGEIAPDTARPAEAVETKAGRGPPEFVELLRSCTVNEKQEAVLKCKVKGEPRPKIKWTKEGKEVEMSTRIRTEFKEDGTLTLTINEVTQQDAGEYRCMAENELGTAWTEGPIIIAAFGAAPQEGEAPDFVMPVRPVVVGEGETAVLEGKVSGKPKPTVKWYKNGELLTASEKVVMESLDDGTQRLTVKGTTVDDTDEYRCEASNEYGDVWSDVTLTVKAKPQEAPSFEKTLVEVAIVEGETATYECKVTGQPQPEIKWFKDKEEISSTDQHFVQTREADGTARLVIKSAKVKDSGEIRCEARNPAGTARTDAPLVVTLPEEEIAPEFARDLTACQVQEGQMAQFECKVKGTPLPVIRWFKDGEELKPGDGIKIEALPDGTNRLTIDKAKIADQGNYRVEATNAAGSMSSKAPLSVQAPQTLKIKKPLQDVTTEKGTKILLSVEVEGKPKTVKWYKGTEQVTTTSTTKVEQVSDVEYKLVVENCEMTDAGAYRVVLSTESESVESSCTVIVNEKVVKVSLPSFKKGLNDQAVPKGQALVLEVEVEGQPKKVKWYKAGNELKDAKTEDLGNGKYRLTVPDFKDSDVGEYSVTAENDVGEVESKAKVTVQVPDDGKGKPQIVSGLVPTTVKQGETATFSVKVKGPVKSVKWYKNGKEVPDAKTTDKGDGTYELTVPNAQKEDAAEYKVVVSNDAGDAESGAALTVKVPQIEVVKGLADITVPQKQTGTLEIEVNKAPKQVKWYKNGKEIAPSDKAQPKMVDDNKYQLVIPDAGKDDTADYKVILTDEDGNTAESSCALTVKLPGPIGIEIVRGLEDTSVAKGEKVVLAVETNATPKQIKWYKNGKELSPSDKAKPEKIADNKYQLAIPDADKEDTADYKVVLTDDDGNNAESSCALTVKLPGKIEIVKGLEDTSVPEGQKAVLAIETSKAPKQIKWYKNGKELSPSDKAKPEKVADTKYQLVIPDTGKDDTAAYKVVLTDDDGTTAESSCALTVKLPGIEIVKGLEDTSVPKGQKVLLAIETSKAPKQIKWYKNGKELSLSDKAKPEKIADNKYQLAIPDAGKDDTADYKVFLTDDDGNNAESSCALTVKLPGIEIVKGLEDTSVPKGQKAVLAIETSRPPKEIKWYKNGKELTPSDKAKPEKVADNKYQLVIPDTGKDDTADYKVVLTDEDGNSADSSCALTVKLPAPIEITKGLEDTTVPQGQKAVLEVESSRPPKQVKWYKNGKELSPSDKPQQKQIGDNKHQLVIPNSNDEDTADYKVILTDDDDNTADSFCSLTVRLPDKEPKIIKGLFDRIVPCGLPTIWEVETENEPRIVKWYKNGKELAGAAAAQVKISKIDDNHYTLEIKKCALEDTGEYKVEVENDAGKAKSSGKLTVEPQLTFLTPLKDQEITEGENAEFQVETNAKPRVVKWYKNGQEITQDARTIITEEETKFKLVIKNATRDDTADFKVVLTNSAGDVDSSAKLTVKKAKPGVPKIIKGLEDQVVAKGASLVFEVKVEGEVEEVRWAKDATPITAGTNAVIEKIDDQTYRLTIPKADLNDAGHYSVEAVNESGKATSDAKGEVDEKPEIVKGLTDTEVSEGDDEVFKVEVSVPVRTVKWYKNGQELKPSIHMEQKKIGPKKYELAINRAQMDDGATYKVVLENAAGECDSSAQLTVKKPNILKMLQGLKDIDVDEGQPIELKVKVEGIPKTVKWYKNGTEITPSADLELKENPETGEYSLLIPQSKKSDGAAYRISLANDKGEIYSGSIAHVKTVKPKDVVKPANFLSPLEDTEVVEGETLTLKCVVAGEPFPEITWTKDGVELEKDERVVMRVALDGTATLRIRDAKKSDFGQYRITAKNEGGTETSSCQVTVKEKGEEPSKPRFIIPLKSTEAEIGEKKEFEVKLRGFPKPTLEWFLNDQPIKFDDRITVEDLGAGNYCLTIKDIRESDFGTLRCRATNELGKDECQAEFARLGVRPGRDKDDDRYPPRFNVPLWDRRIPINDPLSIECHVDAKPTAEIEWFKDGKKLEITESIEIRNTPDGACRVRIARFGREEVGVYQCVATNPLGVADTRSTYTVEVFEQEEIIEKNEYAPRFNPGLQDKTVSAGQSIRLSCTVDAVPKAGIVWYKDGLPLRSGGRFTISASEDGTCTLDISDAVAGDEGAYRCVASNEHGSTNTSCSVTVKVPKAEAKKEGEEPFFTKGLVDIWSDRGETFTMKCAVKGDPFPEIKWYRNGTLVRDTTRTTIETTEEGVCTLTVRECTMSDEGIYRCEAENKYGKAKTQATSHVQISLGKGEAPKLEMGSPPKFVIPLEDQTVLINGIIDLECKVTGQPMPQVKWSKDGGPIWEDSRYQWEIDETKGTYHLRITSATVNDEGTYRCVATNESGSATTKSFVRIDDGLLPAQMPTKSVPPRFTIRLGDARAVEGQPLRLECKVEGSPLPELTWHKDGAQIMPSDRVQITMEPDGTARLVIPQCCMDDEGIYRVIATNPSGSAHDKGNATVKRAPRDADRGAAGPDEFDANKVPRVLEPLENVKVPEKQGFRLRCKFSGEKLAIKWFKDGERVFEYGRLKLIESEEGVCELVVESSSRQDAGCYRCVAENMYGSARTNCEVFVIQKERKPAADLDASLSQGKAPGFTVPLTIRRAKPGEKVTFECVPYGNPFPQIKWLKDGIELSASDKISFESLTDGTQRLHLTDVDFFSEGFFRCVATNEYGTASTKAELRIDGDRSLTSRPRDEPTEPEESKPRIRRGLYNQSIHQGSVVDMIVCATGWPTPTVKWFKDGEELTSDGPTGRRVIFTDDLGIHHLVILNLSPEDEGDYSLVATNKLGEARTEGALSVIRPRQVEGYGPEDKGGMPFPPGFVRQLKNKHVFSRMPTIFDCLVVGHPAPEVEWLHNGKRVTPGGRIKIQSCGGGSHALIILGTRVEDAGEYVAVARNIHGTASSSAILDVTVPHLDTIKFDGGIDVTPYLTEEYGFKKLNYASLPTPPDRGPFIKEVTGHYLTLSWIPTKRAPPRYPQVSYVIEIRELPEKEWTLLDYNIPEPVCKVRNLELGKSYQFRVRAENIYGISDPSPASPPSRLMAPPQPVLDKKTKKVIPLLDPYAEKALDLAHAEQYACAPWFAPGVVDKRYCAENDVLTITLNVAGYPDPEIKWKFRGWDIDTTSPMSKCKVFTIGGTETTLMISAFSKDNVGQYQCFATNPYGEAQQNIMVDLAIRPNFIQPLYNRTFSDAQPMRLDVRVEGQPFPELKWLKEWRPIVESTRVKFVQEGPYLCSLIVTDPMWRDSGIYTCIAVNDAGQATTSCSITVEADGDFNDVELRKKRVVVEARKIREIYEIAEEDETLAASGAPFRVRERRTAHEFLAQLKPLNDALQRDVDMYNSVDHENIVRFHEVIKDDNLALVVYEE</sequence>
<dbReference type="CDD" id="cd00096">
    <property type="entry name" value="Ig"/>
    <property type="match status" value="3"/>
</dbReference>
<feature type="domain" description="Ig-like" evidence="10">
    <location>
        <begin position="1447"/>
        <end position="1535"/>
    </location>
</feature>
<evidence type="ECO:0000259" key="11">
    <source>
        <dbReference type="PROSITE" id="PS50853"/>
    </source>
</evidence>
<dbReference type="FunFam" id="2.60.40.10:FF:001409">
    <property type="entry name" value="Muscle M-line assembly protein unc-89"/>
    <property type="match status" value="1"/>
</dbReference>
<feature type="domain" description="Ig-like" evidence="10">
    <location>
        <begin position="4575"/>
        <end position="4660"/>
    </location>
</feature>
<evidence type="ECO:0000256" key="6">
    <source>
        <dbReference type="ARBA" id="ARBA00023157"/>
    </source>
</evidence>
<dbReference type="PROSITE" id="PS50835">
    <property type="entry name" value="IG_LIKE"/>
    <property type="match status" value="66"/>
</dbReference>
<evidence type="ECO:0000256" key="1">
    <source>
        <dbReference type="ARBA" id="ARBA00004161"/>
    </source>
</evidence>
<feature type="compositionally biased region" description="Low complexity" evidence="9">
    <location>
        <begin position="45"/>
        <end position="59"/>
    </location>
</feature>
<feature type="domain" description="Ig-like" evidence="10">
    <location>
        <begin position="3149"/>
        <end position="3241"/>
    </location>
</feature>
<dbReference type="GO" id="GO:0045989">
    <property type="term" value="P:positive regulation of striated muscle contraction"/>
    <property type="evidence" value="ECO:0007669"/>
    <property type="project" value="UniProtKB-ARBA"/>
</dbReference>
<feature type="domain" description="Ig-like" evidence="10">
    <location>
        <begin position="3847"/>
        <end position="3936"/>
    </location>
</feature>
<feature type="domain" description="Ig-like" evidence="10">
    <location>
        <begin position="2561"/>
        <end position="2651"/>
    </location>
</feature>
<comment type="similarity">
    <text evidence="2">Belongs to the protein kinase superfamily. CAMK Ser/Thr protein kinase family.</text>
</comment>
<name>A0A016SB32_9BILA</name>
<dbReference type="SMART" id="SM00406">
    <property type="entry name" value="IGv"/>
    <property type="match status" value="17"/>
</dbReference>
<keyword evidence="6" id="KW-1015">Disulfide bond</keyword>
<evidence type="ECO:0000256" key="2">
    <source>
        <dbReference type="ARBA" id="ARBA00006692"/>
    </source>
</evidence>
<dbReference type="InterPro" id="IPR013098">
    <property type="entry name" value="Ig_I-set"/>
</dbReference>
<evidence type="ECO:0000256" key="5">
    <source>
        <dbReference type="ARBA" id="ARBA00022737"/>
    </source>
</evidence>
<feature type="domain" description="Ig-like" evidence="10">
    <location>
        <begin position="7002"/>
        <end position="7093"/>
    </location>
</feature>
<feature type="domain" description="Ig-like" evidence="10">
    <location>
        <begin position="6022"/>
        <end position="6111"/>
    </location>
</feature>
<protein>
    <recommendedName>
        <fullName evidence="14">Immunoglobulin I-set domain protein</fullName>
    </recommendedName>
</protein>
<feature type="domain" description="Ig-like" evidence="10">
    <location>
        <begin position="1547"/>
        <end position="1635"/>
    </location>
</feature>
<proteinExistence type="inferred from homology"/>
<keyword evidence="13" id="KW-1185">Reference proteome</keyword>
<feature type="region of interest" description="Disordered" evidence="9">
    <location>
        <begin position="5379"/>
        <end position="5406"/>
    </location>
</feature>
<dbReference type="GO" id="GO:0031672">
    <property type="term" value="C:A band"/>
    <property type="evidence" value="ECO:0007669"/>
    <property type="project" value="UniProtKB-SubCell"/>
</dbReference>
<feature type="domain" description="Ig-like" evidence="10">
    <location>
        <begin position="1058"/>
        <end position="1148"/>
    </location>
</feature>
<comment type="caution">
    <text evidence="12">The sequence shown here is derived from an EMBL/GenBank/DDBJ whole genome shotgun (WGS) entry which is preliminary data.</text>
</comment>
<dbReference type="CDD" id="cd00063">
    <property type="entry name" value="FN3"/>
    <property type="match status" value="1"/>
</dbReference>
<feature type="domain" description="Ig-like" evidence="10">
    <location>
        <begin position="4181"/>
        <end position="4272"/>
    </location>
</feature>
<dbReference type="InterPro" id="IPR003598">
    <property type="entry name" value="Ig_sub2"/>
</dbReference>
<feature type="region of interest" description="Disordered" evidence="9">
    <location>
        <begin position="6634"/>
        <end position="6661"/>
    </location>
</feature>
<evidence type="ECO:0000256" key="4">
    <source>
        <dbReference type="ARBA" id="ARBA00022490"/>
    </source>
</evidence>
<dbReference type="STRING" id="53326.A0A016SB32"/>
<dbReference type="SUPFAM" id="SSF48726">
    <property type="entry name" value="Immunoglobulin"/>
    <property type="match status" value="70"/>
</dbReference>
<dbReference type="EMBL" id="JARK01001592">
    <property type="protein sequence ID" value="EYB87860.1"/>
    <property type="molecule type" value="Genomic_DNA"/>
</dbReference>
<feature type="domain" description="Ig-like" evidence="10">
    <location>
        <begin position="175"/>
        <end position="263"/>
    </location>
</feature>
<feature type="domain" description="Ig-like" evidence="10">
    <location>
        <begin position="5632"/>
        <end position="5722"/>
    </location>
</feature>
<dbReference type="PROSITE" id="PS50853">
    <property type="entry name" value="FN3"/>
    <property type="match status" value="1"/>
</dbReference>
<dbReference type="Pfam" id="PF07679">
    <property type="entry name" value="I-set"/>
    <property type="match status" value="71"/>
</dbReference>
<feature type="domain" description="Ig-like" evidence="10">
    <location>
        <begin position="1351"/>
        <end position="1439"/>
    </location>
</feature>
<dbReference type="FunFam" id="2.60.40.10:FF:000032">
    <property type="entry name" value="palladin isoform X1"/>
    <property type="match status" value="4"/>
</dbReference>
<dbReference type="SMART" id="SM00060">
    <property type="entry name" value="FN3"/>
    <property type="match status" value="1"/>
</dbReference>
<dbReference type="FunFam" id="2.60.40.10:FF:000107">
    <property type="entry name" value="Myosin, light chain kinase a"/>
    <property type="match status" value="18"/>
</dbReference>
<keyword evidence="3" id="KW-0728">SH3 domain</keyword>
<evidence type="ECO:0000256" key="3">
    <source>
        <dbReference type="ARBA" id="ARBA00022443"/>
    </source>
</evidence>
<feature type="domain" description="Ig-like" evidence="10">
    <location>
        <begin position="3247"/>
        <end position="3337"/>
    </location>
</feature>
<feature type="domain" description="Ig-like" evidence="10">
    <location>
        <begin position="2267"/>
        <end position="2357"/>
    </location>
</feature>
<feature type="domain" description="Ig-like" evidence="10">
    <location>
        <begin position="4382"/>
        <end position="4474"/>
    </location>
</feature>
<feature type="domain" description="Ig-like" evidence="10">
    <location>
        <begin position="6553"/>
        <end position="6644"/>
    </location>
</feature>
<feature type="domain" description="Ig-like" evidence="10">
    <location>
        <begin position="5246"/>
        <end position="5337"/>
    </location>
</feature>
<feature type="domain" description="Ig-like" evidence="10">
    <location>
        <begin position="1252"/>
        <end position="1343"/>
    </location>
</feature>
<evidence type="ECO:0000256" key="8">
    <source>
        <dbReference type="ARBA" id="ARBA00023319"/>
    </source>
</evidence>
<feature type="domain" description="Ig-like" evidence="10">
    <location>
        <begin position="2953"/>
        <end position="3043"/>
    </location>
</feature>
<gene>
    <name evidence="12" type="primary">Acey_s0256.g374</name>
    <name evidence="12" type="ORF">Y032_0256g374</name>
</gene>
<feature type="domain" description="Ig-like" evidence="10">
    <location>
        <begin position="5921"/>
        <end position="6011"/>
    </location>
</feature>
<dbReference type="FunFam" id="2.60.40.10:FF:000344">
    <property type="entry name" value="Muscle M-line assembly protein unc-89"/>
    <property type="match status" value="6"/>
</dbReference>
<feature type="domain" description="Ig-like" evidence="10">
    <location>
        <begin position="95"/>
        <end position="160"/>
    </location>
</feature>
<dbReference type="FunFam" id="2.60.40.10:FF:000425">
    <property type="entry name" value="Myosin light chain kinase"/>
    <property type="match status" value="11"/>
</dbReference>
<feature type="domain" description="Ig-like" evidence="10">
    <location>
        <begin position="2463"/>
        <end position="2553"/>
    </location>
</feature>
<dbReference type="FunFam" id="2.60.40.10:FF:001436">
    <property type="entry name" value="Muscle M-line assembly protein unc-89"/>
    <property type="match status" value="1"/>
</dbReference>
<feature type="domain" description="Ig-like" evidence="10">
    <location>
        <begin position="5534"/>
        <end position="5623"/>
    </location>
</feature>
<feature type="domain" description="Ig-like" evidence="10">
    <location>
        <begin position="3443"/>
        <end position="3533"/>
    </location>
</feature>
<feature type="region of interest" description="Disordered" evidence="9">
    <location>
        <begin position="6866"/>
        <end position="6893"/>
    </location>
</feature>
<feature type="domain" description="Ig-like" evidence="10">
    <location>
        <begin position="4677"/>
        <end position="4762"/>
    </location>
</feature>
<feature type="domain" description="Ig-like" evidence="10">
    <location>
        <begin position="5817"/>
        <end position="5908"/>
    </location>
</feature>
<feature type="domain" description="Ig-like" evidence="10">
    <location>
        <begin position="6128"/>
        <end position="6219"/>
    </location>
</feature>
<feature type="domain" description="Ig-like" evidence="10">
    <location>
        <begin position="3744"/>
        <end position="3833"/>
    </location>
</feature>
<feature type="domain" description="Ig-like" evidence="10">
    <location>
        <begin position="3639"/>
        <end position="3723"/>
    </location>
</feature>
<evidence type="ECO:0008006" key="14">
    <source>
        <dbReference type="Google" id="ProtNLM"/>
    </source>
</evidence>
<feature type="domain" description="Ig-like" evidence="10">
    <location>
        <begin position="2659"/>
        <end position="2749"/>
    </location>
</feature>
<dbReference type="Gene3D" id="2.60.40.10">
    <property type="entry name" value="Immunoglobulins"/>
    <property type="match status" value="72"/>
</dbReference>
<feature type="domain" description="Ig-like" evidence="10">
    <location>
        <begin position="2855"/>
        <end position="2945"/>
    </location>
</feature>
<accession>A0A016SB32</accession>
<evidence type="ECO:0000256" key="9">
    <source>
        <dbReference type="SAM" id="MobiDB-lite"/>
    </source>
</evidence>
<keyword evidence="7" id="KW-0514">Muscle protein</keyword>
<feature type="domain" description="Ig-like" evidence="10">
    <location>
        <begin position="6234"/>
        <end position="6323"/>
    </location>
</feature>
<dbReference type="GO" id="GO:0019899">
    <property type="term" value="F:enzyme binding"/>
    <property type="evidence" value="ECO:0007669"/>
    <property type="project" value="UniProtKB-ARBA"/>
</dbReference>
<feature type="domain" description="Ig-like" evidence="10">
    <location>
        <begin position="2074"/>
        <end position="2164"/>
    </location>
</feature>
<feature type="domain" description="Ig-like" evidence="10">
    <location>
        <begin position="4284"/>
        <end position="4373"/>
    </location>
</feature>
<feature type="compositionally biased region" description="Basic and acidic residues" evidence="9">
    <location>
        <begin position="6866"/>
        <end position="6888"/>
    </location>
</feature>
<keyword evidence="4" id="KW-0963">Cytoplasm</keyword>
<dbReference type="InterPro" id="IPR036179">
    <property type="entry name" value="Ig-like_dom_sf"/>
</dbReference>
<dbReference type="PANTHER" id="PTHR47633:SF4">
    <property type="entry name" value="MYOPALLADIN ISOFORM X1"/>
    <property type="match status" value="1"/>
</dbReference>
<feature type="domain" description="Ig-like" evidence="10">
    <location>
        <begin position="6888"/>
        <end position="6980"/>
    </location>
</feature>
<feature type="domain" description="Ig-like" evidence="10">
    <location>
        <begin position="3051"/>
        <end position="3141"/>
    </location>
</feature>
<dbReference type="OrthoDB" id="5969272at2759"/>
<evidence type="ECO:0000313" key="13">
    <source>
        <dbReference type="Proteomes" id="UP000024635"/>
    </source>
</evidence>
<dbReference type="InterPro" id="IPR003961">
    <property type="entry name" value="FN3_dom"/>
</dbReference>
<dbReference type="SMART" id="SM00409">
    <property type="entry name" value="IG"/>
    <property type="match status" value="71"/>
</dbReference>
<evidence type="ECO:0000313" key="12">
    <source>
        <dbReference type="EMBL" id="EYB87860.1"/>
    </source>
</evidence>
<keyword evidence="5" id="KW-0677">Repeat</keyword>
<feature type="domain" description="Ig-like" evidence="10">
    <location>
        <begin position="3950"/>
        <end position="4039"/>
    </location>
</feature>
<feature type="domain" description="Ig-like" evidence="10">
    <location>
        <begin position="1738"/>
        <end position="1828"/>
    </location>
</feature>
<evidence type="ECO:0000256" key="7">
    <source>
        <dbReference type="ARBA" id="ARBA00023179"/>
    </source>
</evidence>
<reference evidence="13" key="1">
    <citation type="journal article" date="2015" name="Nat. Genet.">
        <title>The genome and transcriptome of the zoonotic hookworm Ancylostoma ceylanicum identify infection-specific gene families.</title>
        <authorList>
            <person name="Schwarz E.M."/>
            <person name="Hu Y."/>
            <person name="Antoshechkin I."/>
            <person name="Miller M.M."/>
            <person name="Sternberg P.W."/>
            <person name="Aroian R.V."/>
        </authorList>
    </citation>
    <scope>NUCLEOTIDE SEQUENCE</scope>
    <source>
        <strain evidence="13">HY135</strain>
    </source>
</reference>
<keyword evidence="8" id="KW-0393">Immunoglobulin domain</keyword>
<feature type="domain" description="Ig-like" evidence="10">
    <location>
        <begin position="5454"/>
        <end position="5531"/>
    </location>
</feature>
<dbReference type="InterPro" id="IPR007110">
    <property type="entry name" value="Ig-like_dom"/>
</dbReference>
<dbReference type="PANTHER" id="PTHR47633">
    <property type="entry name" value="IMMUNOGLOBULIN"/>
    <property type="match status" value="1"/>
</dbReference>
<feature type="domain" description="Ig-like" evidence="10">
    <location>
        <begin position="3541"/>
        <end position="3631"/>
    </location>
</feature>
<feature type="domain" description="Ig-like" evidence="10">
    <location>
        <begin position="6446"/>
        <end position="6536"/>
    </location>
</feature>
<dbReference type="SUPFAM" id="SSF49265">
    <property type="entry name" value="Fibronectin type III"/>
    <property type="match status" value="1"/>
</dbReference>
<dbReference type="Pfam" id="PF00041">
    <property type="entry name" value="fn3"/>
    <property type="match status" value="1"/>
</dbReference>
<feature type="domain" description="Ig-like" evidence="10">
    <location>
        <begin position="4773"/>
        <end position="4858"/>
    </location>
</feature>
<organism evidence="12 13">
    <name type="scientific">Ancylostoma ceylanicum</name>
    <dbReference type="NCBI Taxonomy" id="53326"/>
    <lineage>
        <taxon>Eukaryota</taxon>
        <taxon>Metazoa</taxon>
        <taxon>Ecdysozoa</taxon>
        <taxon>Nematoda</taxon>
        <taxon>Chromadorea</taxon>
        <taxon>Rhabditida</taxon>
        <taxon>Rhabditina</taxon>
        <taxon>Rhabditomorpha</taxon>
        <taxon>Strongyloidea</taxon>
        <taxon>Ancylostomatidae</taxon>
        <taxon>Ancylostomatinae</taxon>
        <taxon>Ancylostoma</taxon>
    </lineage>
</organism>
<feature type="domain" description="Ig-like" evidence="10">
    <location>
        <begin position="6666"/>
        <end position="6754"/>
    </location>
</feature>
<feature type="domain" description="Fibronectin type-III" evidence="11">
    <location>
        <begin position="7130"/>
        <end position="7226"/>
    </location>
</feature>
<dbReference type="GO" id="GO:0040017">
    <property type="term" value="P:positive regulation of locomotion"/>
    <property type="evidence" value="ECO:0007669"/>
    <property type="project" value="UniProtKB-ARBA"/>
</dbReference>
<feature type="domain" description="Ig-like" evidence="10">
    <location>
        <begin position="1873"/>
        <end position="1965"/>
    </location>
</feature>
<feature type="domain" description="Ig-like" evidence="10">
    <location>
        <begin position="275"/>
        <end position="365"/>
    </location>
</feature>
<feature type="domain" description="Ig-like" evidence="10">
    <location>
        <begin position="2365"/>
        <end position="2455"/>
    </location>
</feature>
<feature type="domain" description="Ig-like" evidence="10">
    <location>
        <begin position="4482"/>
        <end position="4571"/>
    </location>
</feature>
<feature type="domain" description="Ig-like" evidence="10">
    <location>
        <begin position="7265"/>
        <end position="7356"/>
    </location>
</feature>
<dbReference type="InterPro" id="IPR013106">
    <property type="entry name" value="Ig_V-set"/>
</dbReference>
<feature type="domain" description="Ig-like" evidence="10">
    <location>
        <begin position="5725"/>
        <end position="5813"/>
    </location>
</feature>
<feature type="domain" description="Ig-like" evidence="10">
    <location>
        <begin position="4862"/>
        <end position="4953"/>
    </location>
</feature>
<feature type="domain" description="Ig-like" evidence="10">
    <location>
        <begin position="5151"/>
        <end position="5242"/>
    </location>
</feature>
<dbReference type="InterPro" id="IPR036116">
    <property type="entry name" value="FN3_sf"/>
</dbReference>
<dbReference type="Proteomes" id="UP000024635">
    <property type="component" value="Unassembled WGS sequence"/>
</dbReference>
<feature type="domain" description="Ig-like" evidence="10">
    <location>
        <begin position="5055"/>
        <end position="5147"/>
    </location>
</feature>
<evidence type="ECO:0000259" key="10">
    <source>
        <dbReference type="PROSITE" id="PS50835"/>
    </source>
</evidence>
<dbReference type="GO" id="GO:0045214">
    <property type="term" value="P:sarcomere organization"/>
    <property type="evidence" value="ECO:0007669"/>
    <property type="project" value="UniProtKB-ARBA"/>
</dbReference>
<feature type="domain" description="Ig-like" evidence="10">
    <location>
        <begin position="571"/>
        <end position="659"/>
    </location>
</feature>
<feature type="domain" description="Ig-like" evidence="10">
    <location>
        <begin position="2170"/>
        <end position="2259"/>
    </location>
</feature>
<feature type="domain" description="Ig-like" evidence="10">
    <location>
        <begin position="4959"/>
        <end position="5051"/>
    </location>
</feature>
<dbReference type="GO" id="GO:0060298">
    <property type="term" value="P:positive regulation of sarcomere organization"/>
    <property type="evidence" value="ECO:0007669"/>
    <property type="project" value="UniProtKB-ARBA"/>
</dbReference>
<feature type="domain" description="Ig-like" evidence="10">
    <location>
        <begin position="6776"/>
        <end position="6865"/>
    </location>
</feature>
<feature type="domain" description="Ig-like" evidence="10">
    <location>
        <begin position="7359"/>
        <end position="7448"/>
    </location>
</feature>
<dbReference type="InterPro" id="IPR003599">
    <property type="entry name" value="Ig_sub"/>
</dbReference>
<feature type="domain" description="Ig-like" evidence="10">
    <location>
        <begin position="5341"/>
        <end position="5433"/>
    </location>
</feature>
<dbReference type="SMART" id="SM00408">
    <property type="entry name" value="IGc2"/>
    <property type="match status" value="58"/>
</dbReference>
<feature type="domain" description="Ig-like" evidence="10">
    <location>
        <begin position="1641"/>
        <end position="1730"/>
    </location>
</feature>
<dbReference type="InterPro" id="IPR013783">
    <property type="entry name" value="Ig-like_fold"/>
</dbReference>
<feature type="domain" description="Ig-like" evidence="10">
    <location>
        <begin position="473"/>
        <end position="560"/>
    </location>
</feature>
<feature type="domain" description="Ig-like" evidence="10">
    <location>
        <begin position="1978"/>
        <end position="2067"/>
    </location>
</feature>
<feature type="domain" description="Ig-like" evidence="10">
    <location>
        <begin position="3345"/>
        <end position="3435"/>
    </location>
</feature>
<feature type="region of interest" description="Disordered" evidence="9">
    <location>
        <begin position="25"/>
        <end position="59"/>
    </location>
</feature>
<comment type="subcellular location">
    <subcellularLocation>
        <location evidence="1">Cytoplasm</location>
        <location evidence="1">Myofibril</location>
        <location evidence="1">Sarcomere</location>
        <location evidence="1">A band</location>
    </subcellularLocation>
</comment>
<feature type="domain" description="Ig-like" evidence="10">
    <location>
        <begin position="6338"/>
        <end position="6431"/>
    </location>
</feature>
<feature type="domain" description="Ig-like" evidence="10">
    <location>
        <begin position="4053"/>
        <end position="4142"/>
    </location>
</feature>
<feature type="domain" description="Ig-like" evidence="10">
    <location>
        <begin position="2757"/>
        <end position="2847"/>
    </location>
</feature>